<name>A0A5A9W0B4_9GAMM</name>
<feature type="domain" description="GGDEF" evidence="6">
    <location>
        <begin position="559"/>
        <end position="690"/>
    </location>
</feature>
<dbReference type="InterPro" id="IPR013655">
    <property type="entry name" value="PAS_fold_3"/>
</dbReference>
<dbReference type="CDD" id="cd01949">
    <property type="entry name" value="GGDEF"/>
    <property type="match status" value="1"/>
</dbReference>
<comment type="caution">
    <text evidence="7">The sequence shown here is derived from an EMBL/GenBank/DDBJ whole genome shotgun (WGS) entry which is preliminary data.</text>
</comment>
<comment type="catalytic activity">
    <reaction evidence="3">
        <text>2 GTP = 3',3'-c-di-GMP + 2 diphosphate</text>
        <dbReference type="Rhea" id="RHEA:24898"/>
        <dbReference type="ChEBI" id="CHEBI:33019"/>
        <dbReference type="ChEBI" id="CHEBI:37565"/>
        <dbReference type="ChEBI" id="CHEBI:58805"/>
        <dbReference type="EC" id="2.7.7.65"/>
    </reaction>
</comment>
<dbReference type="Gene3D" id="3.30.70.270">
    <property type="match status" value="1"/>
</dbReference>
<dbReference type="PROSITE" id="PS50887">
    <property type="entry name" value="GGDEF"/>
    <property type="match status" value="1"/>
</dbReference>
<evidence type="ECO:0000259" key="4">
    <source>
        <dbReference type="PROSITE" id="PS50112"/>
    </source>
</evidence>
<feature type="domain" description="PAC" evidence="5">
    <location>
        <begin position="472"/>
        <end position="524"/>
    </location>
</feature>
<dbReference type="InterPro" id="IPR050469">
    <property type="entry name" value="Diguanylate_Cyclase"/>
</dbReference>
<dbReference type="NCBIfam" id="TIGR00254">
    <property type="entry name" value="GGDEF"/>
    <property type="match status" value="1"/>
</dbReference>
<dbReference type="SMART" id="SM00267">
    <property type="entry name" value="GGDEF"/>
    <property type="match status" value="1"/>
</dbReference>
<dbReference type="SUPFAM" id="SSF55785">
    <property type="entry name" value="PYP-like sensor domain (PAS domain)"/>
    <property type="match status" value="1"/>
</dbReference>
<evidence type="ECO:0000313" key="8">
    <source>
        <dbReference type="Proteomes" id="UP000325302"/>
    </source>
</evidence>
<evidence type="ECO:0000259" key="5">
    <source>
        <dbReference type="PROSITE" id="PS50113"/>
    </source>
</evidence>
<dbReference type="Pfam" id="PF00990">
    <property type="entry name" value="GGDEF"/>
    <property type="match status" value="1"/>
</dbReference>
<proteinExistence type="predicted"/>
<dbReference type="FunFam" id="3.30.70.270:FF:000001">
    <property type="entry name" value="Diguanylate cyclase domain protein"/>
    <property type="match status" value="1"/>
</dbReference>
<comment type="cofactor">
    <cofactor evidence="1">
        <name>Mg(2+)</name>
        <dbReference type="ChEBI" id="CHEBI:18420"/>
    </cofactor>
</comment>
<dbReference type="Gene3D" id="3.30.450.20">
    <property type="entry name" value="PAS domain"/>
    <property type="match status" value="1"/>
</dbReference>
<evidence type="ECO:0000256" key="3">
    <source>
        <dbReference type="ARBA" id="ARBA00034247"/>
    </source>
</evidence>
<evidence type="ECO:0000313" key="7">
    <source>
        <dbReference type="EMBL" id="KAA0874166.1"/>
    </source>
</evidence>
<dbReference type="NCBIfam" id="TIGR00229">
    <property type="entry name" value="sensory_box"/>
    <property type="match status" value="1"/>
</dbReference>
<dbReference type="InterPro" id="IPR029787">
    <property type="entry name" value="Nucleotide_cyclase"/>
</dbReference>
<dbReference type="Proteomes" id="UP000325302">
    <property type="component" value="Unassembled WGS sequence"/>
</dbReference>
<gene>
    <name evidence="7" type="ORF">E1H14_10350</name>
</gene>
<dbReference type="Pfam" id="PF08447">
    <property type="entry name" value="PAS_3"/>
    <property type="match status" value="1"/>
</dbReference>
<dbReference type="RefSeq" id="WP_149391398.1">
    <property type="nucleotide sequence ID" value="NZ_SMRS01000007.1"/>
</dbReference>
<protein>
    <recommendedName>
        <fullName evidence="2">diguanylate cyclase</fullName>
        <ecNumber evidence="2">2.7.7.65</ecNumber>
    </recommendedName>
</protein>
<dbReference type="InterPro" id="IPR043128">
    <property type="entry name" value="Rev_trsase/Diguanyl_cyclase"/>
</dbReference>
<dbReference type="CDD" id="cd00130">
    <property type="entry name" value="PAS"/>
    <property type="match status" value="1"/>
</dbReference>
<reference evidence="7 8" key="1">
    <citation type="submission" date="2019-03" db="EMBL/GenBank/DDBJ databases">
        <title>Nitrincola sp. nov. isolated from an Indian soda lake.</title>
        <authorList>
            <person name="Joshi A."/>
            <person name="Thite S.V."/>
            <person name="Joseph N."/>
            <person name="Dhotre D."/>
            <person name="Moorthy M."/>
            <person name="Shouche Y.S."/>
        </authorList>
    </citation>
    <scope>NUCLEOTIDE SEQUENCE [LARGE SCALE GENOMIC DNA]</scope>
    <source>
        <strain evidence="7 8">MEB193</strain>
    </source>
</reference>
<keyword evidence="8" id="KW-1185">Reference proteome</keyword>
<organism evidence="7 8">
    <name type="scientific">Nitrincola tapanii</name>
    <dbReference type="NCBI Taxonomy" id="1708751"/>
    <lineage>
        <taxon>Bacteria</taxon>
        <taxon>Pseudomonadati</taxon>
        <taxon>Pseudomonadota</taxon>
        <taxon>Gammaproteobacteria</taxon>
        <taxon>Oceanospirillales</taxon>
        <taxon>Oceanospirillaceae</taxon>
        <taxon>Nitrincola</taxon>
    </lineage>
</organism>
<dbReference type="PANTHER" id="PTHR45138:SF9">
    <property type="entry name" value="DIGUANYLATE CYCLASE DGCM-RELATED"/>
    <property type="match status" value="1"/>
</dbReference>
<dbReference type="GO" id="GO:0052621">
    <property type="term" value="F:diguanylate cyclase activity"/>
    <property type="evidence" value="ECO:0007669"/>
    <property type="project" value="UniProtKB-EC"/>
</dbReference>
<dbReference type="SMART" id="SM00091">
    <property type="entry name" value="PAS"/>
    <property type="match status" value="1"/>
</dbReference>
<evidence type="ECO:0000259" key="6">
    <source>
        <dbReference type="PROSITE" id="PS50887"/>
    </source>
</evidence>
<dbReference type="PANTHER" id="PTHR45138">
    <property type="entry name" value="REGULATORY COMPONENTS OF SENSORY TRANSDUCTION SYSTEM"/>
    <property type="match status" value="1"/>
</dbReference>
<feature type="domain" description="PAS" evidence="4">
    <location>
        <begin position="397"/>
        <end position="470"/>
    </location>
</feature>
<dbReference type="EMBL" id="SMRS01000007">
    <property type="protein sequence ID" value="KAA0874166.1"/>
    <property type="molecule type" value="Genomic_DNA"/>
</dbReference>
<dbReference type="PROSITE" id="PS50113">
    <property type="entry name" value="PAC"/>
    <property type="match status" value="1"/>
</dbReference>
<dbReference type="InterPro" id="IPR000014">
    <property type="entry name" value="PAS"/>
</dbReference>
<dbReference type="EC" id="2.7.7.65" evidence="2"/>
<dbReference type="InterPro" id="IPR035965">
    <property type="entry name" value="PAS-like_dom_sf"/>
</dbReference>
<evidence type="ECO:0000256" key="1">
    <source>
        <dbReference type="ARBA" id="ARBA00001946"/>
    </source>
</evidence>
<accession>A0A5A9W0B4</accession>
<sequence>MQHMATFFNEDNSYVSEQSRHKPGNIVLYLDQSARVIDYQVDPDLPLWLPKQLPCPISQFLALPSHTLLDALSQQTHQLIDLNLRHRDAGRLACRGWLEFNGLDIRLNLLDQTDLRKQLAAQETRLRWLTQSHEVLERLLYVQLDQLELESERLLAEICRCFQLPAAAIFMQDHLTQKLQTLHCVARELPTPEWFDPKEFLRISGQKAGVRQSDVCFWVEQKHPTLPSLYMVMSWPSTQEWQQTLQERGTALMNLWLAALQQRLHERALQESERAARLMRDQLELNWCEFYPERHLFSVTACSDDPLSQIENPKSISLDAWWQWIVPSQREGLALHWQESLLMQAPLKTTLSLMIGGQQVEYAFTLNWLQSPQGIRGIGCLRNIQQEIQVHQEAEQVGKRMSSLLETTPALIYVQSYEQGALSLSYCNAGSDHLLGWSEEAFCQQGLLALLHPEDRDLYAQRNQQLFQNGQASSQLRLRDAEGEWHHLLDEARLVRDPLGVPVEVVAIALDVTDLQQAQASARHYHELSIRDPLTGVNNPRFLQQQLQVELARAQRSGEVFSLCLLDLDKFKSVNDTYGHLIGDEVLVGFARIILESLRIQDLAFRYGGEEFVLLLPNTELQDACLVAERLRETLEETAVSSSLPDLRVTVSIGVSEFRMQDTALTLMERADQALYAAKESGRNQVKFSA</sequence>
<evidence type="ECO:0000256" key="2">
    <source>
        <dbReference type="ARBA" id="ARBA00012528"/>
    </source>
</evidence>
<dbReference type="AlphaFoldDB" id="A0A5A9W0B4"/>
<dbReference type="InterPro" id="IPR000160">
    <property type="entry name" value="GGDEF_dom"/>
</dbReference>
<dbReference type="OrthoDB" id="73375at2"/>
<dbReference type="InterPro" id="IPR000700">
    <property type="entry name" value="PAS-assoc_C"/>
</dbReference>
<dbReference type="SUPFAM" id="SSF55073">
    <property type="entry name" value="Nucleotide cyclase"/>
    <property type="match status" value="1"/>
</dbReference>
<dbReference type="PROSITE" id="PS50112">
    <property type="entry name" value="PAS"/>
    <property type="match status" value="1"/>
</dbReference>